<evidence type="ECO:0000256" key="4">
    <source>
        <dbReference type="ARBA" id="ARBA00032089"/>
    </source>
</evidence>
<evidence type="ECO:0000259" key="6">
    <source>
        <dbReference type="Pfam" id="PF04085"/>
    </source>
</evidence>
<proteinExistence type="inferred from homology"/>
<protein>
    <recommendedName>
        <fullName evidence="2">Cell shape-determining protein MreC</fullName>
    </recommendedName>
    <alternativeName>
        <fullName evidence="4">Cell shape protein MreC</fullName>
    </alternativeName>
</protein>
<name>A0A1G2KVK0_9BACT</name>
<comment type="caution">
    <text evidence="7">The sequence shown here is derived from an EMBL/GenBank/DDBJ whole genome shotgun (WGS) entry which is preliminary data.</text>
</comment>
<evidence type="ECO:0000256" key="3">
    <source>
        <dbReference type="ARBA" id="ARBA00022960"/>
    </source>
</evidence>
<dbReference type="Gene3D" id="2.40.10.350">
    <property type="entry name" value="Rod shape-determining protein MreC, domain 2"/>
    <property type="match status" value="1"/>
</dbReference>
<dbReference type="InterPro" id="IPR042177">
    <property type="entry name" value="Cell/Rod_1"/>
</dbReference>
<evidence type="ECO:0000313" key="7">
    <source>
        <dbReference type="EMBL" id="OHA02652.1"/>
    </source>
</evidence>
<keyword evidence="5" id="KW-0175">Coiled coil</keyword>
<dbReference type="AlphaFoldDB" id="A0A1G2KVK0"/>
<dbReference type="GO" id="GO:0008360">
    <property type="term" value="P:regulation of cell shape"/>
    <property type="evidence" value="ECO:0007669"/>
    <property type="project" value="UniProtKB-KW"/>
</dbReference>
<dbReference type="InterPro" id="IPR042175">
    <property type="entry name" value="Cell/Rod_MreC_2"/>
</dbReference>
<evidence type="ECO:0000256" key="1">
    <source>
        <dbReference type="ARBA" id="ARBA00009369"/>
    </source>
</evidence>
<evidence type="ECO:0000256" key="5">
    <source>
        <dbReference type="SAM" id="Coils"/>
    </source>
</evidence>
<reference evidence="7 8" key="1">
    <citation type="journal article" date="2016" name="Nat. Commun.">
        <title>Thousands of microbial genomes shed light on interconnected biogeochemical processes in an aquifer system.</title>
        <authorList>
            <person name="Anantharaman K."/>
            <person name="Brown C.T."/>
            <person name="Hug L.A."/>
            <person name="Sharon I."/>
            <person name="Castelle C.J."/>
            <person name="Probst A.J."/>
            <person name="Thomas B.C."/>
            <person name="Singh A."/>
            <person name="Wilkins M.J."/>
            <person name="Karaoz U."/>
            <person name="Brodie E.L."/>
            <person name="Williams K.H."/>
            <person name="Hubbard S.S."/>
            <person name="Banfield J.F."/>
        </authorList>
    </citation>
    <scope>NUCLEOTIDE SEQUENCE [LARGE SCALE GENOMIC DNA]</scope>
</reference>
<organism evidence="7 8">
    <name type="scientific">Candidatus Sungbacteria bacterium RIFCSPHIGHO2_02_FULL_52_23</name>
    <dbReference type="NCBI Taxonomy" id="1802274"/>
    <lineage>
        <taxon>Bacteria</taxon>
        <taxon>Candidatus Sungiibacteriota</taxon>
    </lineage>
</organism>
<keyword evidence="3" id="KW-0133">Cell shape</keyword>
<sequence length="261" mass="27909">MRRKLIIAGIAGLLFCVVIFAGSWTPVYALRTAVMRAFAPVMSAMGRTGRWVAAWHDLAPAEEEDCEACRRHEQARAIAEAELVEARARQASLERALGLKQYLGPSAIPARVTLYARHVQGEMLVIDAGDETGAHVGDHVVDEEGFLVGDIAETGVGFSKVAIASNTGIAFPVSFVPSGAEALARGIGARAFRIELIPQDVSFHAGDFVRRISKDMRSGEVPLVARLADEGDSGGGAFKKAGAILLAHPERLERVMIIPSL</sequence>
<comment type="similarity">
    <text evidence="1">Belongs to the MreC family.</text>
</comment>
<feature type="coiled-coil region" evidence="5">
    <location>
        <begin position="69"/>
        <end position="96"/>
    </location>
</feature>
<dbReference type="PANTHER" id="PTHR34138">
    <property type="entry name" value="CELL SHAPE-DETERMINING PROTEIN MREC"/>
    <property type="match status" value="1"/>
</dbReference>
<dbReference type="Pfam" id="PF04085">
    <property type="entry name" value="MreC"/>
    <property type="match status" value="1"/>
</dbReference>
<dbReference type="InterPro" id="IPR055342">
    <property type="entry name" value="MreC_beta-barrel_core"/>
</dbReference>
<dbReference type="Gene3D" id="2.40.10.340">
    <property type="entry name" value="Rod shape-determining protein MreC, domain 1"/>
    <property type="match status" value="1"/>
</dbReference>
<evidence type="ECO:0000256" key="2">
    <source>
        <dbReference type="ARBA" id="ARBA00013855"/>
    </source>
</evidence>
<feature type="domain" description="Rod shape-determining protein MreC beta-barrel core" evidence="6">
    <location>
        <begin position="122"/>
        <end position="258"/>
    </location>
</feature>
<dbReference type="PANTHER" id="PTHR34138:SF1">
    <property type="entry name" value="CELL SHAPE-DETERMINING PROTEIN MREC"/>
    <property type="match status" value="1"/>
</dbReference>
<accession>A0A1G2KVK0</accession>
<dbReference type="GO" id="GO:0005886">
    <property type="term" value="C:plasma membrane"/>
    <property type="evidence" value="ECO:0007669"/>
    <property type="project" value="TreeGrafter"/>
</dbReference>
<evidence type="ECO:0000313" key="8">
    <source>
        <dbReference type="Proteomes" id="UP000178510"/>
    </source>
</evidence>
<gene>
    <name evidence="7" type="ORF">A3J58_02895</name>
</gene>
<dbReference type="InterPro" id="IPR007221">
    <property type="entry name" value="MreC"/>
</dbReference>
<dbReference type="EMBL" id="MHQM01000040">
    <property type="protein sequence ID" value="OHA02652.1"/>
    <property type="molecule type" value="Genomic_DNA"/>
</dbReference>
<dbReference type="STRING" id="1802274.A3J58_02895"/>
<dbReference type="Proteomes" id="UP000178510">
    <property type="component" value="Unassembled WGS sequence"/>
</dbReference>